<keyword evidence="3 6" id="KW-0732">Signal</keyword>
<name>A0AAD4RBA0_9BILA</name>
<dbReference type="GO" id="GO:0008239">
    <property type="term" value="F:dipeptidyl-peptidase activity"/>
    <property type="evidence" value="ECO:0007669"/>
    <property type="project" value="TreeGrafter"/>
</dbReference>
<dbReference type="PANTHER" id="PTHR11010:SF117">
    <property type="entry name" value="SERINE PROTEASE 16"/>
    <property type="match status" value="1"/>
</dbReference>
<comment type="caution">
    <text evidence="7">The sequence shown here is derived from an EMBL/GenBank/DDBJ whole genome shotgun (WGS) entry which is preliminary data.</text>
</comment>
<dbReference type="GO" id="GO:0004180">
    <property type="term" value="F:carboxypeptidase activity"/>
    <property type="evidence" value="ECO:0007669"/>
    <property type="project" value="UniProtKB-KW"/>
</dbReference>
<protein>
    <submittedName>
        <fullName evidence="7">Serine carboxypeptidase s28 domain-containing protein</fullName>
    </submittedName>
</protein>
<dbReference type="Proteomes" id="UP001201812">
    <property type="component" value="Unassembled WGS sequence"/>
</dbReference>
<evidence type="ECO:0000256" key="4">
    <source>
        <dbReference type="ARBA" id="ARBA00022801"/>
    </source>
</evidence>
<feature type="signal peptide" evidence="6">
    <location>
        <begin position="1"/>
        <end position="24"/>
    </location>
</feature>
<dbReference type="PANTHER" id="PTHR11010">
    <property type="entry name" value="PROTEASE S28 PRO-X CARBOXYPEPTIDASE-RELATED"/>
    <property type="match status" value="1"/>
</dbReference>
<sequence>MATSLIYLLLCANIICILATLCSCDIPPAISLGGRPFFGRGLNVDAKADDKDDSDKYIEQKLNHTKSNSRTFQQRYFVNRQYSDNSSGLHILYIEGDSVASPSRVSNENYPHVSLAKDVKATIWALEHRYYGKSRPFKDLSTKNLPYLTSQQAIDDISDFIRAQNKDSGEKNPKWILIGGGYGGSLALWHRQKYPGLTIGAIGSGASATASGDFYEYQMNVESSYKSYSDANCFYEINRSVTRLKQLMQYNEGRDQLSDSFKLKPRFDHKNLPRYRDLQNFFNNIANLFQIPVQYDRVNSGVFANGVGIADVCKIFTNTSSNKVEKVVQLADYIHTQLFGGFSGLNNNYLDTVTYLKNESYNDLDQASTRAWLWQSCNEFGYFTTTDYSSLAFGSQIPNNFFINLCLDVFGYGHGIVNLKRVVKKTQKTYGTKLIYQGTNAVILRGSNDPWRSLAHQNTTNPSTVSVYLVNGGAHCSELQPPKSTDLYGVRVARNLIRNRATRWINAAKKNSKKADNIIPEVIPEGKPHALNVQPGHREIINWNTKVEWNISLPQMTSKLERSKGETKRHFLAKFVGHTAFSRRMKYLKEQQSPDSKPFYYFGYIHQDVDHFQNTGEKWKQLWAYNNGFKKKGGPIFLMVGGEAPLSWYDVMPFWSMSQWARQMGASVFALEHRFYGSSMPKDDLSVKNLTYLTSEQAIGDLAVFVNFMNHQYNVTGEKQKWIIFGGSYPGNLAAWFRMKYPDLSLGAVASSAPVQAKVDFFDYLFVVQNSTIHFGEKGCGKNIHRFFAWAQQKLMTVHGREELSDFWCICDTWEDDYVDEKDTELLLAAFIWMIEEFVQYDDEGHDFVEYICEIYKFEDDIVGASESEFSEAENKHFLMAGKKMLTQLMKMEADPKHYYDDDKTTSSGDDSVAYSRDCDYCSDFSYSYFIKYMQSYYSEERAWIWQTCNELGYFQSSNMGYNLFESSLPVNFYIDMCRDMFGDVFANRTIIDAKIQYTNDYYGGSDNYNGTNVVFVNGSEDPWHALGAYEFNPDVNKNVTSILIDGTSHCEDMYRGEFYDRPVLKAARKQIRKQIMAWLNQN</sequence>
<dbReference type="Pfam" id="PF05577">
    <property type="entry name" value="Peptidase_S28"/>
    <property type="match status" value="2"/>
</dbReference>
<accession>A0AAD4RBA0</accession>
<feature type="chain" id="PRO_5042041111" evidence="6">
    <location>
        <begin position="25"/>
        <end position="1083"/>
    </location>
</feature>
<reference evidence="7" key="1">
    <citation type="submission" date="2022-01" db="EMBL/GenBank/DDBJ databases">
        <title>Genome Sequence Resource for Two Populations of Ditylenchus destructor, the Migratory Endoparasitic Phytonematode.</title>
        <authorList>
            <person name="Zhang H."/>
            <person name="Lin R."/>
            <person name="Xie B."/>
        </authorList>
    </citation>
    <scope>NUCLEOTIDE SEQUENCE</scope>
    <source>
        <strain evidence="7">BazhouSP</strain>
    </source>
</reference>
<dbReference type="GO" id="GO:0006508">
    <property type="term" value="P:proteolysis"/>
    <property type="evidence" value="ECO:0007669"/>
    <property type="project" value="UniProtKB-KW"/>
</dbReference>
<dbReference type="SUPFAM" id="SSF53474">
    <property type="entry name" value="alpha/beta-Hydrolases"/>
    <property type="match status" value="2"/>
</dbReference>
<dbReference type="Gene3D" id="3.40.50.1820">
    <property type="entry name" value="alpha/beta hydrolase"/>
    <property type="match status" value="2"/>
</dbReference>
<dbReference type="InterPro" id="IPR042269">
    <property type="entry name" value="Ser_carbopepase_S28_SKS"/>
</dbReference>
<dbReference type="InterPro" id="IPR029058">
    <property type="entry name" value="AB_hydrolase_fold"/>
</dbReference>
<keyword evidence="7" id="KW-0121">Carboxypeptidase</keyword>
<dbReference type="GO" id="GO:0070008">
    <property type="term" value="F:serine-type exopeptidase activity"/>
    <property type="evidence" value="ECO:0007669"/>
    <property type="project" value="InterPro"/>
</dbReference>
<evidence type="ECO:0000256" key="3">
    <source>
        <dbReference type="ARBA" id="ARBA00022729"/>
    </source>
</evidence>
<evidence type="ECO:0000256" key="1">
    <source>
        <dbReference type="ARBA" id="ARBA00011079"/>
    </source>
</evidence>
<dbReference type="Gene3D" id="1.20.120.980">
    <property type="entry name" value="Serine carboxypeptidase S28, SKS domain"/>
    <property type="match status" value="2"/>
</dbReference>
<dbReference type="AlphaFoldDB" id="A0AAD4RBA0"/>
<keyword evidence="2" id="KW-0645">Protease</keyword>
<evidence type="ECO:0000256" key="2">
    <source>
        <dbReference type="ARBA" id="ARBA00022670"/>
    </source>
</evidence>
<organism evidence="7 8">
    <name type="scientific">Ditylenchus destructor</name>
    <dbReference type="NCBI Taxonomy" id="166010"/>
    <lineage>
        <taxon>Eukaryota</taxon>
        <taxon>Metazoa</taxon>
        <taxon>Ecdysozoa</taxon>
        <taxon>Nematoda</taxon>
        <taxon>Chromadorea</taxon>
        <taxon>Rhabditida</taxon>
        <taxon>Tylenchina</taxon>
        <taxon>Tylenchomorpha</taxon>
        <taxon>Sphaerularioidea</taxon>
        <taxon>Anguinidae</taxon>
        <taxon>Anguininae</taxon>
        <taxon>Ditylenchus</taxon>
    </lineage>
</organism>
<evidence type="ECO:0000256" key="6">
    <source>
        <dbReference type="SAM" id="SignalP"/>
    </source>
</evidence>
<dbReference type="EMBL" id="JAKKPZ010000003">
    <property type="protein sequence ID" value="KAI1723581.1"/>
    <property type="molecule type" value="Genomic_DNA"/>
</dbReference>
<keyword evidence="5" id="KW-0325">Glycoprotein</keyword>
<keyword evidence="4" id="KW-0378">Hydrolase</keyword>
<gene>
    <name evidence="7" type="ORF">DdX_03744</name>
</gene>
<evidence type="ECO:0000313" key="8">
    <source>
        <dbReference type="Proteomes" id="UP001201812"/>
    </source>
</evidence>
<comment type="similarity">
    <text evidence="1">Belongs to the peptidase S28 family.</text>
</comment>
<dbReference type="InterPro" id="IPR008758">
    <property type="entry name" value="Peptidase_S28"/>
</dbReference>
<proteinExistence type="inferred from homology"/>
<evidence type="ECO:0000313" key="7">
    <source>
        <dbReference type="EMBL" id="KAI1723581.1"/>
    </source>
</evidence>
<evidence type="ECO:0000256" key="5">
    <source>
        <dbReference type="ARBA" id="ARBA00023180"/>
    </source>
</evidence>
<keyword evidence="8" id="KW-1185">Reference proteome</keyword>